<reference evidence="2" key="1">
    <citation type="submission" date="2022-12" db="EMBL/GenBank/DDBJ databases">
        <title>Bacterial isolates from different developmental stages of Nematostella vectensis.</title>
        <authorList>
            <person name="Fraune S."/>
        </authorList>
    </citation>
    <scope>NUCLEOTIDE SEQUENCE</scope>
    <source>
        <strain evidence="2">G21632-S1</strain>
    </source>
</reference>
<dbReference type="Proteomes" id="UP001083770">
    <property type="component" value="Unassembled WGS sequence"/>
</dbReference>
<feature type="domain" description="Aminoglycoside phosphotransferase" evidence="1">
    <location>
        <begin position="90"/>
        <end position="304"/>
    </location>
</feature>
<gene>
    <name evidence="2" type="ORF">O4G74_03500</name>
</gene>
<evidence type="ECO:0000259" key="1">
    <source>
        <dbReference type="Pfam" id="PF01636"/>
    </source>
</evidence>
<organism evidence="2 3">
    <name type="scientific">Henriciella marina</name>
    <dbReference type="NCBI Taxonomy" id="453851"/>
    <lineage>
        <taxon>Bacteria</taxon>
        <taxon>Pseudomonadati</taxon>
        <taxon>Pseudomonadota</taxon>
        <taxon>Alphaproteobacteria</taxon>
        <taxon>Hyphomonadales</taxon>
        <taxon>Hyphomonadaceae</taxon>
        <taxon>Henriciella</taxon>
    </lineage>
</organism>
<keyword evidence="3" id="KW-1185">Reference proteome</keyword>
<comment type="caution">
    <text evidence="2">The sequence shown here is derived from an EMBL/GenBank/DDBJ whole genome shotgun (WGS) entry which is preliminary data.</text>
</comment>
<dbReference type="Gene3D" id="3.90.1200.10">
    <property type="match status" value="1"/>
</dbReference>
<dbReference type="Pfam" id="PF01636">
    <property type="entry name" value="APH"/>
    <property type="match status" value="1"/>
</dbReference>
<sequence>MAKTGSLGSMGFDADRQAEIEAFLTRAGWADARLDWLNADASTRRYGRLSRTDGEAALLMDAPLVEDDPCTPDMSDEERLAGGWNKQSRLAASRVEAFAAIGGWLRTNGFSAPEVLAGDAALGLAVIEDFGSQKEFARLIEKGADEVELYTAAAGALADLHALDIPKELSALERTWPILDFDTLALNVNASLFANWYPKFDPRMSLSDADHARWESELAALIERAQAFPRELTLRDYHAENLIWLPERDGRARVGLLDFQDAVVGWDAWDMAMLVQDARRPVSPAAQSAAIRTYLDRTGKAEADFLERLAIIGTLNALRIVGIFARLIERDGKARYKLFLPRQKQLLARNLEHPAAAGMAAFVADTAPFIFEEA</sequence>
<evidence type="ECO:0000313" key="2">
    <source>
        <dbReference type="EMBL" id="MCZ4297118.1"/>
    </source>
</evidence>
<dbReference type="InterPro" id="IPR002575">
    <property type="entry name" value="Aminoglycoside_PTrfase"/>
</dbReference>
<proteinExistence type="predicted"/>
<dbReference type="SUPFAM" id="SSF56112">
    <property type="entry name" value="Protein kinase-like (PK-like)"/>
    <property type="match status" value="1"/>
</dbReference>
<dbReference type="Gene3D" id="3.30.200.20">
    <property type="entry name" value="Phosphorylase Kinase, domain 1"/>
    <property type="match status" value="1"/>
</dbReference>
<accession>A0ABT4LRY7</accession>
<dbReference type="InterPro" id="IPR011009">
    <property type="entry name" value="Kinase-like_dom_sf"/>
</dbReference>
<name>A0ABT4LRY7_9PROT</name>
<dbReference type="EMBL" id="JAPWGW010000001">
    <property type="protein sequence ID" value="MCZ4297118.1"/>
    <property type="molecule type" value="Genomic_DNA"/>
</dbReference>
<protein>
    <submittedName>
        <fullName evidence="2">Phosphotransferase</fullName>
    </submittedName>
</protein>
<evidence type="ECO:0000313" key="3">
    <source>
        <dbReference type="Proteomes" id="UP001083770"/>
    </source>
</evidence>